<protein>
    <submittedName>
        <fullName evidence="4">DUF4129 domain-containing protein</fullName>
    </submittedName>
</protein>
<name>A0A6A9UZE9_9ACTN</name>
<dbReference type="Pfam" id="PF13559">
    <property type="entry name" value="DUF4129"/>
    <property type="match status" value="1"/>
</dbReference>
<comment type="caution">
    <text evidence="4">The sequence shown here is derived from an EMBL/GenBank/DDBJ whole genome shotgun (WGS) entry which is preliminary data.</text>
</comment>
<feature type="compositionally biased region" description="Low complexity" evidence="1">
    <location>
        <begin position="97"/>
        <end position="106"/>
    </location>
</feature>
<evidence type="ECO:0000313" key="4">
    <source>
        <dbReference type="EMBL" id="MVA77425.1"/>
    </source>
</evidence>
<keyword evidence="2" id="KW-0812">Transmembrane</keyword>
<gene>
    <name evidence="4" type="ORF">GC722_15550</name>
</gene>
<organism evidence="4 5">
    <name type="scientific">Auraticoccus cholistanensis</name>
    <dbReference type="NCBI Taxonomy" id="2656650"/>
    <lineage>
        <taxon>Bacteria</taxon>
        <taxon>Bacillati</taxon>
        <taxon>Actinomycetota</taxon>
        <taxon>Actinomycetes</taxon>
        <taxon>Propionibacteriales</taxon>
        <taxon>Propionibacteriaceae</taxon>
        <taxon>Auraticoccus</taxon>
    </lineage>
</organism>
<dbReference type="AlphaFoldDB" id="A0A6A9UZE9"/>
<feature type="region of interest" description="Disordered" evidence="1">
    <location>
        <begin position="1"/>
        <end position="129"/>
    </location>
</feature>
<dbReference type="EMBL" id="WPCU01000010">
    <property type="protein sequence ID" value="MVA77425.1"/>
    <property type="molecule type" value="Genomic_DNA"/>
</dbReference>
<evidence type="ECO:0000259" key="3">
    <source>
        <dbReference type="Pfam" id="PF13559"/>
    </source>
</evidence>
<feature type="compositionally biased region" description="Low complexity" evidence="1">
    <location>
        <begin position="8"/>
        <end position="23"/>
    </location>
</feature>
<evidence type="ECO:0000256" key="1">
    <source>
        <dbReference type="SAM" id="MobiDB-lite"/>
    </source>
</evidence>
<evidence type="ECO:0000256" key="2">
    <source>
        <dbReference type="SAM" id="Phobius"/>
    </source>
</evidence>
<feature type="transmembrane region" description="Helical" evidence="2">
    <location>
        <begin position="210"/>
        <end position="229"/>
    </location>
</feature>
<keyword evidence="2" id="KW-1133">Transmembrane helix</keyword>
<reference evidence="4 5" key="1">
    <citation type="submission" date="2019-12" db="EMBL/GenBank/DDBJ databases">
        <title>Auraticoccus cholistani sp. nov., an actinomycete isolated from soil of Cholistan desert.</title>
        <authorList>
            <person name="Cheema M.T."/>
        </authorList>
    </citation>
    <scope>NUCLEOTIDE SEQUENCE [LARGE SCALE GENOMIC DNA]</scope>
    <source>
        <strain evidence="4 5">F435</strain>
    </source>
</reference>
<sequence>MDAGGLRPGSRAGRRTAGAAGAGADRRGDRHGLGRVLGGGAGGAGGRGGLRPGAAGVGGGRRGAGRPSRDVVRGRQPAHRAAGLRAALRRLHPDGVLPGPADAPRGAGRGDALRLRAGPPADRGSRHGAAVIPLDVPVETAREEARRLVAEELARARYDIERPAWLDRLLQRAVELLESLLRRVGDLVEWLVELFPDGGGRSGGGDSGGWLVAGVVVLVLALALLLWRVGLPQLNRSSRDARVGTHVEVSPQDYRTLAEQAAAAGDWTRAVVEEFRALVRELEQLTVIDPRPSRTATEVAWRASVVVPEAEADLRRAAAAFNDAVYGGRPAGAGQWEELRATSARVLAAARQVDLGEVPA</sequence>
<dbReference type="Proteomes" id="UP000435304">
    <property type="component" value="Unassembled WGS sequence"/>
</dbReference>
<feature type="compositionally biased region" description="Gly residues" evidence="1">
    <location>
        <begin position="35"/>
        <end position="62"/>
    </location>
</feature>
<feature type="domain" description="Protein-glutamine gamma-glutamyltransferase-like C-terminal" evidence="3">
    <location>
        <begin position="275"/>
        <end position="341"/>
    </location>
</feature>
<keyword evidence="5" id="KW-1185">Reference proteome</keyword>
<evidence type="ECO:0000313" key="5">
    <source>
        <dbReference type="Proteomes" id="UP000435304"/>
    </source>
</evidence>
<dbReference type="InterPro" id="IPR025403">
    <property type="entry name" value="TgpA-like_C"/>
</dbReference>
<proteinExistence type="predicted"/>
<keyword evidence="2" id="KW-0472">Membrane</keyword>
<accession>A0A6A9UZE9</accession>